<feature type="compositionally biased region" description="Basic and acidic residues" evidence="1">
    <location>
        <begin position="297"/>
        <end position="317"/>
    </location>
</feature>
<keyword evidence="2" id="KW-0472">Membrane</keyword>
<dbReference type="OrthoDB" id="386271at2157"/>
<evidence type="ECO:0000313" key="4">
    <source>
        <dbReference type="Proteomes" id="UP000218615"/>
    </source>
</evidence>
<name>A0A284VIB5_9EURY</name>
<dbReference type="AlphaFoldDB" id="A0A284VIB5"/>
<dbReference type="EMBL" id="FZMP01000006">
    <property type="protein sequence ID" value="SNQ59005.1"/>
    <property type="molecule type" value="Genomic_DNA"/>
</dbReference>
<accession>A0A284VIB5</accession>
<reference evidence="4" key="1">
    <citation type="submission" date="2017-06" db="EMBL/GenBank/DDBJ databases">
        <authorList>
            <person name="Cremers G."/>
        </authorList>
    </citation>
    <scope>NUCLEOTIDE SEQUENCE [LARGE SCALE GENOMIC DNA]</scope>
</reference>
<feature type="region of interest" description="Disordered" evidence="1">
    <location>
        <begin position="269"/>
        <end position="317"/>
    </location>
</feature>
<evidence type="ECO:0000256" key="2">
    <source>
        <dbReference type="SAM" id="Phobius"/>
    </source>
</evidence>
<evidence type="ECO:0000313" key="3">
    <source>
        <dbReference type="EMBL" id="SNQ59005.1"/>
    </source>
</evidence>
<dbReference type="Proteomes" id="UP000218615">
    <property type="component" value="Unassembled WGS sequence"/>
</dbReference>
<gene>
    <name evidence="3" type="ORF">MNV_1030025</name>
</gene>
<dbReference type="RefSeq" id="WP_096203412.1">
    <property type="nucleotide sequence ID" value="NZ_FZMP01000006.1"/>
</dbReference>
<keyword evidence="4" id="KW-1185">Reference proteome</keyword>
<sequence>MKKLNKYVIFIFLVLSLISTTYGFAGMGANKSTVQTDLNNSTQSDQDIQLLQHLIEIDTIQFESQNKLYVRETLIYKNTGTANFSGTLRTWMPDDAENISVERAEMMANIVPVPLNIIQNGNIISWQDFIEMNSSLPPLYIVEYVLPANSLNKLSKKLLYPTLISKVSGSLILKITKDKGNSVTITDENGNDIGASGNPKEEDNSVLYGWVAPGFMEINIRISKPAATPAGIAGYVIIGLLILLALSYPVLRKRSERLQAIEGKIRTSFERKPEETTEEPEEAVEETPETSTESGEAEAKTDEVKFAGKTGDELENEKNELISMLDKVEKDYASGNLIDEEYEELSSSLRTKIERINKRIEKPD</sequence>
<feature type="compositionally biased region" description="Acidic residues" evidence="1">
    <location>
        <begin position="276"/>
        <end position="288"/>
    </location>
</feature>
<protein>
    <submittedName>
        <fullName evidence="3">Uncharacterized protein</fullName>
    </submittedName>
</protein>
<keyword evidence="2" id="KW-0812">Transmembrane</keyword>
<organism evidence="3 4">
    <name type="scientific">Candidatus Methanoperedens nitratireducens</name>
    <dbReference type="NCBI Taxonomy" id="1392998"/>
    <lineage>
        <taxon>Archaea</taxon>
        <taxon>Methanobacteriati</taxon>
        <taxon>Methanobacteriota</taxon>
        <taxon>Stenosarchaea group</taxon>
        <taxon>Methanomicrobia</taxon>
        <taxon>Methanosarcinales</taxon>
        <taxon>ANME-2 cluster</taxon>
        <taxon>Candidatus Methanoperedentaceae</taxon>
        <taxon>Candidatus Methanoperedens</taxon>
    </lineage>
</organism>
<feature type="transmembrane region" description="Helical" evidence="2">
    <location>
        <begin position="232"/>
        <end position="251"/>
    </location>
</feature>
<evidence type="ECO:0000256" key="1">
    <source>
        <dbReference type="SAM" id="MobiDB-lite"/>
    </source>
</evidence>
<keyword evidence="2" id="KW-1133">Transmembrane helix</keyword>
<proteinExistence type="predicted"/>